<organism evidence="5">
    <name type="scientific">marine sediment metagenome</name>
    <dbReference type="NCBI Taxonomy" id="412755"/>
    <lineage>
        <taxon>unclassified sequences</taxon>
        <taxon>metagenomes</taxon>
        <taxon>ecological metagenomes</taxon>
    </lineage>
</organism>
<keyword evidence="2" id="KW-0975">Bacterial flagellum</keyword>
<evidence type="ECO:0000256" key="2">
    <source>
        <dbReference type="ARBA" id="ARBA00023143"/>
    </source>
</evidence>
<reference evidence="5" key="1">
    <citation type="journal article" date="2015" name="Nature">
        <title>Complex archaea that bridge the gap between prokaryotes and eukaryotes.</title>
        <authorList>
            <person name="Spang A."/>
            <person name="Saw J.H."/>
            <person name="Jorgensen S.L."/>
            <person name="Zaremba-Niedzwiedzka K."/>
            <person name="Martijn J."/>
            <person name="Lind A.E."/>
            <person name="van Eijk R."/>
            <person name="Schleper C."/>
            <person name="Guy L."/>
            <person name="Ettema T.J."/>
        </authorList>
    </citation>
    <scope>NUCLEOTIDE SEQUENCE</scope>
</reference>
<evidence type="ECO:0008006" key="6">
    <source>
        <dbReference type="Google" id="ProtNLM"/>
    </source>
</evidence>
<dbReference type="Gene3D" id="2.40.10.220">
    <property type="entry name" value="predicted glycosyltransferase like domains"/>
    <property type="match status" value="1"/>
</dbReference>
<evidence type="ECO:0000313" key="5">
    <source>
        <dbReference type="EMBL" id="KKO09917.1"/>
    </source>
</evidence>
<evidence type="ECO:0000256" key="1">
    <source>
        <dbReference type="ARBA" id="ARBA00022741"/>
    </source>
</evidence>
<dbReference type="GO" id="GO:0035438">
    <property type="term" value="F:cyclic-di-GMP binding"/>
    <property type="evidence" value="ECO:0007669"/>
    <property type="project" value="InterPro"/>
</dbReference>
<protein>
    <recommendedName>
        <fullName evidence="6">PilZ domain-containing protein</fullName>
    </recommendedName>
</protein>
<comment type="caution">
    <text evidence="5">The sequence shown here is derived from an EMBL/GenBank/DDBJ whole genome shotgun (WGS) entry which is preliminary data.</text>
</comment>
<dbReference type="Pfam" id="PF07238">
    <property type="entry name" value="PilZ"/>
    <property type="match status" value="1"/>
</dbReference>
<name>A0A0F9YCG8_9ZZZZ</name>
<evidence type="ECO:0000259" key="3">
    <source>
        <dbReference type="Pfam" id="PF07238"/>
    </source>
</evidence>
<keyword evidence="1" id="KW-0547">Nucleotide-binding</keyword>
<dbReference type="InterPro" id="IPR012349">
    <property type="entry name" value="Split_barrel_FMN-bd"/>
</dbReference>
<feature type="domain" description="Type III secretion system flagellar brake protein YcgR PilZN" evidence="4">
    <location>
        <begin position="17"/>
        <end position="120"/>
    </location>
</feature>
<dbReference type="Gene3D" id="2.30.110.10">
    <property type="entry name" value="Electron Transport, Fmn-binding Protein, Chain A"/>
    <property type="match status" value="1"/>
</dbReference>
<proteinExistence type="predicted"/>
<dbReference type="AlphaFoldDB" id="A0A0F9YCG8"/>
<dbReference type="EMBL" id="LAZR01000006">
    <property type="protein sequence ID" value="KKO09917.1"/>
    <property type="molecule type" value="Genomic_DNA"/>
</dbReference>
<accession>A0A0F9YCG8</accession>
<gene>
    <name evidence="5" type="ORF">LCGC14_0034190</name>
</gene>
<feature type="domain" description="PilZ" evidence="3">
    <location>
        <begin position="124"/>
        <end position="234"/>
    </location>
</feature>
<dbReference type="InterPro" id="IPR009875">
    <property type="entry name" value="PilZ_domain"/>
</dbReference>
<evidence type="ECO:0000259" key="4">
    <source>
        <dbReference type="Pfam" id="PF07317"/>
    </source>
</evidence>
<sequence>MSILFEQETGPQPPREIRSQIEINALLKSLQQSRDQLIITFSGRTQKFQSFIVHLNTGSGQYWIDELIPRDGDRYASQGEAFRVDAWRDGVHMRWHCPAAQKVLLEDAPAYCIPLPQDMTYHQKRGAYRANVHRTLETGVGITHDRRSLDFRGHLLDISATGCKGRLTGDHSGELQPGEIFESSYLELPDAGRFSVAMEIRHAVYERQTDETHVGLKFKLPSPTAQRQIDRFVNSLQREARRLEKEDLF</sequence>
<dbReference type="InterPro" id="IPR009926">
    <property type="entry name" value="T3SS_YcgR_PilZN"/>
</dbReference>
<dbReference type="Pfam" id="PF07317">
    <property type="entry name" value="PilZN"/>
    <property type="match status" value="1"/>
</dbReference>